<dbReference type="InterPro" id="IPR007636">
    <property type="entry name" value="Restrct_endonuc_II_XhoI"/>
</dbReference>
<reference evidence="1 2" key="1">
    <citation type="submission" date="2013-08" db="EMBL/GenBank/DDBJ databases">
        <title>The genome sequence of Knoellia sinensis.</title>
        <authorList>
            <person name="Zhu W."/>
            <person name="Wang G."/>
        </authorList>
    </citation>
    <scope>NUCLEOTIDE SEQUENCE [LARGE SCALE GENOMIC DNA]</scope>
    <source>
        <strain evidence="1 2">KCTC 19936</strain>
    </source>
</reference>
<gene>
    <name evidence="1" type="ORF">N802_03625</name>
</gene>
<evidence type="ECO:0000313" key="1">
    <source>
        <dbReference type="EMBL" id="KGN31466.1"/>
    </source>
</evidence>
<keyword evidence="2" id="KW-1185">Reference proteome</keyword>
<sequence>MDAYLISDEDQVRILDAIDFWIRSKGDQLDATQASGRAQGGNRGAVTGGRHLAGVNQLIVDELDRLGLHDLDLKFDRGAVLPGFYRSTKAWDLLAIWRGEPVLAVEYKSMTGSEGRNMNNRADEAFGIAEDLSQARSRGLVNPDLRTAYIFLMEETSATTRPVRLERAAGHIDPVFSGLTYMDRMAIMCHRVRETGLYDLTWAVGVRREPLDFFEPDPSVGWAEFKAGLARAAGNWR</sequence>
<dbReference type="GO" id="GO:0009307">
    <property type="term" value="P:DNA restriction-modification system"/>
    <property type="evidence" value="ECO:0007669"/>
    <property type="project" value="InterPro"/>
</dbReference>
<dbReference type="GO" id="GO:0009036">
    <property type="term" value="F:type II site-specific deoxyribonuclease activity"/>
    <property type="evidence" value="ECO:0007669"/>
    <property type="project" value="InterPro"/>
</dbReference>
<dbReference type="AlphaFoldDB" id="A0A0A0J790"/>
<dbReference type="Proteomes" id="UP000030002">
    <property type="component" value="Unassembled WGS sequence"/>
</dbReference>
<dbReference type="eggNOG" id="ENOG502ZA74">
    <property type="taxonomic scope" value="Bacteria"/>
</dbReference>
<dbReference type="EMBL" id="AVPJ01000011">
    <property type="protein sequence ID" value="KGN31466.1"/>
    <property type="molecule type" value="Genomic_DNA"/>
</dbReference>
<protein>
    <submittedName>
        <fullName evidence="1">Type II restriction endonuclease</fullName>
    </submittedName>
</protein>
<dbReference type="Pfam" id="PF04555">
    <property type="entry name" value="XhoI"/>
    <property type="match status" value="1"/>
</dbReference>
<comment type="caution">
    <text evidence="1">The sequence shown here is derived from an EMBL/GenBank/DDBJ whole genome shotgun (WGS) entry which is preliminary data.</text>
</comment>
<organism evidence="1 2">
    <name type="scientific">Knoellia sinensis KCTC 19936</name>
    <dbReference type="NCBI Taxonomy" id="1385520"/>
    <lineage>
        <taxon>Bacteria</taxon>
        <taxon>Bacillati</taxon>
        <taxon>Actinomycetota</taxon>
        <taxon>Actinomycetes</taxon>
        <taxon>Micrococcales</taxon>
        <taxon>Intrasporangiaceae</taxon>
        <taxon>Knoellia</taxon>
    </lineage>
</organism>
<accession>A0A0A0J790</accession>
<dbReference type="RefSeq" id="WP_211254419.1">
    <property type="nucleotide sequence ID" value="NZ_AVPJ01000011.1"/>
</dbReference>
<keyword evidence="1" id="KW-0378">Hydrolase</keyword>
<keyword evidence="1" id="KW-0255">Endonuclease</keyword>
<dbReference type="STRING" id="1385520.N802_03625"/>
<evidence type="ECO:0000313" key="2">
    <source>
        <dbReference type="Proteomes" id="UP000030002"/>
    </source>
</evidence>
<dbReference type="GO" id="GO:0003677">
    <property type="term" value="F:DNA binding"/>
    <property type="evidence" value="ECO:0007669"/>
    <property type="project" value="InterPro"/>
</dbReference>
<proteinExistence type="predicted"/>
<name>A0A0A0J790_9MICO</name>
<keyword evidence="1" id="KW-0540">Nuclease</keyword>